<keyword evidence="1" id="KW-0732">Signal</keyword>
<organism evidence="3 4">
    <name type="scientific">Pseudonocardia eucalypti</name>
    <dbReference type="NCBI Taxonomy" id="648755"/>
    <lineage>
        <taxon>Bacteria</taxon>
        <taxon>Bacillati</taxon>
        <taxon>Actinomycetota</taxon>
        <taxon>Actinomycetes</taxon>
        <taxon>Pseudonocardiales</taxon>
        <taxon>Pseudonocardiaceae</taxon>
        <taxon>Pseudonocardia</taxon>
    </lineage>
</organism>
<dbReference type="SUPFAM" id="SSF53474">
    <property type="entry name" value="alpha/beta-Hydrolases"/>
    <property type="match status" value="1"/>
</dbReference>
<feature type="domain" description="Carboxylesterase type B" evidence="2">
    <location>
        <begin position="34"/>
        <end position="248"/>
    </location>
</feature>
<dbReference type="PANTHER" id="PTHR11559">
    <property type="entry name" value="CARBOXYLESTERASE"/>
    <property type="match status" value="1"/>
</dbReference>
<evidence type="ECO:0000259" key="2">
    <source>
        <dbReference type="Pfam" id="PF00135"/>
    </source>
</evidence>
<evidence type="ECO:0000313" key="4">
    <source>
        <dbReference type="Proteomes" id="UP001428817"/>
    </source>
</evidence>
<feature type="signal peptide" evidence="1">
    <location>
        <begin position="1"/>
        <end position="24"/>
    </location>
</feature>
<evidence type="ECO:0000256" key="1">
    <source>
        <dbReference type="SAM" id="SignalP"/>
    </source>
</evidence>
<dbReference type="Proteomes" id="UP001428817">
    <property type="component" value="Unassembled WGS sequence"/>
</dbReference>
<comment type="caution">
    <text evidence="3">The sequence shown here is derived from an EMBL/GenBank/DDBJ whole genome shotgun (WGS) entry which is preliminary data.</text>
</comment>
<dbReference type="EMBL" id="BAABJP010000056">
    <property type="protein sequence ID" value="GAA5173495.1"/>
    <property type="molecule type" value="Genomic_DNA"/>
</dbReference>
<dbReference type="PROSITE" id="PS51257">
    <property type="entry name" value="PROKAR_LIPOPROTEIN"/>
    <property type="match status" value="1"/>
</dbReference>
<sequence length="523" mass="55858">MSPPRTIPALIALALALAGCSASPEPDNRRCLAHTPAGDIAGTGKDGLCVFRGIRYAAPPTGELRFHPPQPPPAWTGTLRADDGSRVCPQVRSSSEEYPDDREVFGDEDCLRLNVWTPVSGKGDRPVIVFVHGGAARIGTANEARYAGDTLARVGDAVVVTINYRLGVLGWSELGGLDPALRGSGNNGLRDQIAALDWVRTNIAAFGGDPANVTAVGESAGAFSLSALLATDRPERLFRRVVLQSGSGYLVHPRPGPPPPIGDLAALTTMPAADLVTRQEKTLGRIAPGTTSAVYFGPSVDGTLVLDTPERRLAEGHARGVDLLLGTTRDEVNFFGQFGPDPAAGLAAVAEDQPRFFPAALRDRRAEIAAVYRRDRSPTDATLAMFSDQVMRLPAIRMAEAQARWRPTYLYEFAWSPPGGLGAVHTAELPFVFGTLRFVGVPGGAEALSGDRAALEALSGQMVRAWTAFARTGNPDWPSYRPPTRTTRIWDVRGPDVLDDPRRAEREAWPALPDALELSSAGR</sequence>
<dbReference type="InterPro" id="IPR002018">
    <property type="entry name" value="CarbesteraseB"/>
</dbReference>
<gene>
    <name evidence="3" type="ORF">GCM10023321_75240</name>
</gene>
<evidence type="ECO:0000313" key="3">
    <source>
        <dbReference type="EMBL" id="GAA5173495.1"/>
    </source>
</evidence>
<feature type="chain" id="PRO_5046455679" evidence="1">
    <location>
        <begin position="25"/>
        <end position="523"/>
    </location>
</feature>
<proteinExistence type="predicted"/>
<reference evidence="4" key="1">
    <citation type="journal article" date="2019" name="Int. J. Syst. Evol. Microbiol.">
        <title>The Global Catalogue of Microorganisms (GCM) 10K type strain sequencing project: providing services to taxonomists for standard genome sequencing and annotation.</title>
        <authorList>
            <consortium name="The Broad Institute Genomics Platform"/>
            <consortium name="The Broad Institute Genome Sequencing Center for Infectious Disease"/>
            <person name="Wu L."/>
            <person name="Ma J."/>
        </authorList>
    </citation>
    <scope>NUCLEOTIDE SEQUENCE [LARGE SCALE GENOMIC DNA]</scope>
    <source>
        <strain evidence="4">JCM 18303</strain>
    </source>
</reference>
<keyword evidence="4" id="KW-1185">Reference proteome</keyword>
<dbReference type="Pfam" id="PF00135">
    <property type="entry name" value="COesterase"/>
    <property type="match status" value="2"/>
</dbReference>
<dbReference type="Gene3D" id="3.40.50.1820">
    <property type="entry name" value="alpha/beta hydrolase"/>
    <property type="match status" value="1"/>
</dbReference>
<dbReference type="RefSeq" id="WP_185066361.1">
    <property type="nucleotide sequence ID" value="NZ_BAABJP010000056.1"/>
</dbReference>
<feature type="domain" description="Carboxylesterase type B" evidence="2">
    <location>
        <begin position="267"/>
        <end position="477"/>
    </location>
</feature>
<dbReference type="InterPro" id="IPR050309">
    <property type="entry name" value="Type-B_Carboxylest/Lipase"/>
</dbReference>
<name>A0ABP9RBB5_9PSEU</name>
<protein>
    <submittedName>
        <fullName evidence="3">Carboxylesterase family protein</fullName>
    </submittedName>
</protein>
<dbReference type="InterPro" id="IPR029058">
    <property type="entry name" value="AB_hydrolase_fold"/>
</dbReference>
<accession>A0ABP9RBB5</accession>